<name>A0A8E2JAP2_9PEZI</name>
<keyword evidence="2" id="KW-1185">Reference proteome</keyword>
<dbReference type="EMBL" id="KV745305">
    <property type="protein sequence ID" value="OCK75528.1"/>
    <property type="molecule type" value="Genomic_DNA"/>
</dbReference>
<protein>
    <recommendedName>
        <fullName evidence="3">Fungal N-terminal domain-containing protein</fullName>
    </recommendedName>
</protein>
<accession>A0A8E2JAP2</accession>
<evidence type="ECO:0008006" key="3">
    <source>
        <dbReference type="Google" id="ProtNLM"/>
    </source>
</evidence>
<reference evidence="1 2" key="1">
    <citation type="journal article" date="2016" name="Nat. Commun.">
        <title>Ectomycorrhizal ecology is imprinted in the genome of the dominant symbiotic fungus Cenococcum geophilum.</title>
        <authorList>
            <consortium name="DOE Joint Genome Institute"/>
            <person name="Peter M."/>
            <person name="Kohler A."/>
            <person name="Ohm R.A."/>
            <person name="Kuo A."/>
            <person name="Krutzmann J."/>
            <person name="Morin E."/>
            <person name="Arend M."/>
            <person name="Barry K.W."/>
            <person name="Binder M."/>
            <person name="Choi C."/>
            <person name="Clum A."/>
            <person name="Copeland A."/>
            <person name="Grisel N."/>
            <person name="Haridas S."/>
            <person name="Kipfer T."/>
            <person name="LaButti K."/>
            <person name="Lindquist E."/>
            <person name="Lipzen A."/>
            <person name="Maire R."/>
            <person name="Meier B."/>
            <person name="Mihaltcheva S."/>
            <person name="Molinier V."/>
            <person name="Murat C."/>
            <person name="Poggeler S."/>
            <person name="Quandt C.A."/>
            <person name="Sperisen C."/>
            <person name="Tritt A."/>
            <person name="Tisserant E."/>
            <person name="Crous P.W."/>
            <person name="Henrissat B."/>
            <person name="Nehls U."/>
            <person name="Egli S."/>
            <person name="Spatafora J.W."/>
            <person name="Grigoriev I.V."/>
            <person name="Martin F.M."/>
        </authorList>
    </citation>
    <scope>NUCLEOTIDE SEQUENCE [LARGE SCALE GENOMIC DNA]</scope>
    <source>
        <strain evidence="1 2">CBS 459.81</strain>
    </source>
</reference>
<evidence type="ECO:0000313" key="2">
    <source>
        <dbReference type="Proteomes" id="UP000250266"/>
    </source>
</evidence>
<organism evidence="1 2">
    <name type="scientific">Lepidopterella palustris CBS 459.81</name>
    <dbReference type="NCBI Taxonomy" id="1314670"/>
    <lineage>
        <taxon>Eukaryota</taxon>
        <taxon>Fungi</taxon>
        <taxon>Dikarya</taxon>
        <taxon>Ascomycota</taxon>
        <taxon>Pezizomycotina</taxon>
        <taxon>Dothideomycetes</taxon>
        <taxon>Pleosporomycetidae</taxon>
        <taxon>Mytilinidiales</taxon>
        <taxon>Argynnaceae</taxon>
        <taxon>Lepidopterella</taxon>
    </lineage>
</organism>
<evidence type="ECO:0000313" key="1">
    <source>
        <dbReference type="EMBL" id="OCK75528.1"/>
    </source>
</evidence>
<sequence>MIDPISVSVSVITLIGAAHKLSSAISYLRKTGYVPARVDVLKNEVTDLEVVLKQVAGAIQQNNLDGQDEAFNATLADAKQKLAEVSSTVERIGNALERNKSKFIKRNAISAKEMANLETLLIDVRALKKSFGLMLGFSASVDLQRIKLELHSISYLTKESGQLQMGRHEAVSEEIQDTYSAMTTRLDRNYYEFDERMKGIERLLLLEG</sequence>
<dbReference type="Proteomes" id="UP000250266">
    <property type="component" value="Unassembled WGS sequence"/>
</dbReference>
<dbReference type="OrthoDB" id="5431422at2759"/>
<proteinExistence type="predicted"/>
<dbReference type="AlphaFoldDB" id="A0A8E2JAP2"/>
<gene>
    <name evidence="1" type="ORF">K432DRAFT_429349</name>
</gene>